<evidence type="ECO:0000313" key="2">
    <source>
        <dbReference type="EMBL" id="OWM69520.1"/>
    </source>
</evidence>
<protein>
    <submittedName>
        <fullName evidence="2">Uncharacterized protein</fullName>
    </submittedName>
</protein>
<reference evidence="3" key="1">
    <citation type="journal article" date="2017" name="Plant J.">
        <title>The pomegranate (Punica granatum L.) genome and the genomics of punicalagin biosynthesis.</title>
        <authorList>
            <person name="Qin G."/>
            <person name="Xu C."/>
            <person name="Ming R."/>
            <person name="Tang H."/>
            <person name="Guyot R."/>
            <person name="Kramer E.M."/>
            <person name="Hu Y."/>
            <person name="Yi X."/>
            <person name="Qi Y."/>
            <person name="Xu X."/>
            <person name="Gao Z."/>
            <person name="Pan H."/>
            <person name="Jian J."/>
            <person name="Tian Y."/>
            <person name="Yue Z."/>
            <person name="Xu Y."/>
        </authorList>
    </citation>
    <scope>NUCLEOTIDE SEQUENCE [LARGE SCALE GENOMIC DNA]</scope>
    <source>
        <strain evidence="3">cv. Dabenzi</strain>
    </source>
</reference>
<dbReference type="EMBL" id="MTKT01004864">
    <property type="protein sequence ID" value="OWM69520.1"/>
    <property type="molecule type" value="Genomic_DNA"/>
</dbReference>
<accession>A0A218WB03</accession>
<gene>
    <name evidence="2" type="ORF">CDL15_Pgr013981</name>
</gene>
<evidence type="ECO:0000256" key="1">
    <source>
        <dbReference type="SAM" id="MobiDB-lite"/>
    </source>
</evidence>
<name>A0A218WB03_PUNGR</name>
<sequence length="143" mass="15590">MPLTSSLHLEENGNGGWGGLAECGESSVRKEGVDLKFHSRKMQSSNRSEGKGNSAAGKMDERVRVLPGSGQCRSPRVGPLLSGPREESGLGLMGPFGLKLGPTIRSLRVHIYRLFSSLEDHFTILKLPSYPNYYPKAMFGEPD</sequence>
<dbReference type="Proteomes" id="UP000197138">
    <property type="component" value="Unassembled WGS sequence"/>
</dbReference>
<feature type="region of interest" description="Disordered" evidence="1">
    <location>
        <begin position="1"/>
        <end position="21"/>
    </location>
</feature>
<comment type="caution">
    <text evidence="2">The sequence shown here is derived from an EMBL/GenBank/DDBJ whole genome shotgun (WGS) entry which is preliminary data.</text>
</comment>
<proteinExistence type="predicted"/>
<feature type="region of interest" description="Disordered" evidence="1">
    <location>
        <begin position="34"/>
        <end position="85"/>
    </location>
</feature>
<dbReference type="AlphaFoldDB" id="A0A218WB03"/>
<evidence type="ECO:0000313" key="3">
    <source>
        <dbReference type="Proteomes" id="UP000197138"/>
    </source>
</evidence>
<organism evidence="2 3">
    <name type="scientific">Punica granatum</name>
    <name type="common">Pomegranate</name>
    <dbReference type="NCBI Taxonomy" id="22663"/>
    <lineage>
        <taxon>Eukaryota</taxon>
        <taxon>Viridiplantae</taxon>
        <taxon>Streptophyta</taxon>
        <taxon>Embryophyta</taxon>
        <taxon>Tracheophyta</taxon>
        <taxon>Spermatophyta</taxon>
        <taxon>Magnoliopsida</taxon>
        <taxon>eudicotyledons</taxon>
        <taxon>Gunneridae</taxon>
        <taxon>Pentapetalae</taxon>
        <taxon>rosids</taxon>
        <taxon>malvids</taxon>
        <taxon>Myrtales</taxon>
        <taxon>Lythraceae</taxon>
        <taxon>Punica</taxon>
    </lineage>
</organism>